<comment type="similarity">
    <text evidence="1">Belongs to the proteasome subunit p55 family.</text>
</comment>
<dbReference type="Gene3D" id="1.10.10.10">
    <property type="entry name" value="Winged helix-like DNA-binding domain superfamily/Winged helix DNA-binding domain"/>
    <property type="match status" value="1"/>
</dbReference>
<dbReference type="InterPro" id="IPR054559">
    <property type="entry name" value="PSMD12-CSN4-like_N"/>
</dbReference>
<organism evidence="5 6">
    <name type="scientific">Malassezia psittaci</name>
    <dbReference type="NCBI Taxonomy" id="1821823"/>
    <lineage>
        <taxon>Eukaryota</taxon>
        <taxon>Fungi</taxon>
        <taxon>Dikarya</taxon>
        <taxon>Basidiomycota</taxon>
        <taxon>Ustilaginomycotina</taxon>
        <taxon>Malasseziomycetes</taxon>
        <taxon>Malasseziales</taxon>
        <taxon>Malasseziaceae</taxon>
        <taxon>Malassezia</taxon>
    </lineage>
</organism>
<gene>
    <name evidence="5" type="primary">RPN5</name>
    <name evidence="5" type="ORF">MPSI1_002672</name>
</gene>
<dbReference type="PANTHER" id="PTHR10855">
    <property type="entry name" value="26S PROTEASOME NON-ATPASE REGULATORY SUBUNIT 12/COP9 SIGNALOSOME COMPLEX SUBUNIT 4"/>
    <property type="match status" value="1"/>
</dbReference>
<dbReference type="EMBL" id="CP118377">
    <property type="protein sequence ID" value="WFD44007.1"/>
    <property type="molecule type" value="Genomic_DNA"/>
</dbReference>
<evidence type="ECO:0000259" key="4">
    <source>
        <dbReference type="PROSITE" id="PS50250"/>
    </source>
</evidence>
<keyword evidence="6" id="KW-1185">Reference proteome</keyword>
<dbReference type="PROSITE" id="PS50250">
    <property type="entry name" value="PCI"/>
    <property type="match status" value="1"/>
</dbReference>
<dbReference type="Pfam" id="PF18098">
    <property type="entry name" value="RPN5_C"/>
    <property type="match status" value="1"/>
</dbReference>
<dbReference type="SUPFAM" id="SSF46785">
    <property type="entry name" value="Winged helix' DNA-binding domain"/>
    <property type="match status" value="1"/>
</dbReference>
<feature type="compositionally biased region" description="Basic and acidic residues" evidence="3">
    <location>
        <begin position="172"/>
        <end position="202"/>
    </location>
</feature>
<feature type="region of interest" description="Disordered" evidence="3">
    <location>
        <begin position="139"/>
        <end position="202"/>
    </location>
</feature>
<dbReference type="Pfam" id="PF22241">
    <property type="entry name" value="PSMD12-CSN4_N"/>
    <property type="match status" value="2"/>
</dbReference>
<dbReference type="InterPro" id="IPR036390">
    <property type="entry name" value="WH_DNA-bd_sf"/>
</dbReference>
<reference evidence="5" key="1">
    <citation type="submission" date="2023-02" db="EMBL/GenBank/DDBJ databases">
        <title>Mating type loci evolution in Malassezia.</title>
        <authorList>
            <person name="Coelho M.A."/>
        </authorList>
    </citation>
    <scope>NUCLEOTIDE SEQUENCE</scope>
    <source>
        <strain evidence="5">CBS 14136</strain>
    </source>
</reference>
<dbReference type="GO" id="GO:0005634">
    <property type="term" value="C:nucleus"/>
    <property type="evidence" value="ECO:0007669"/>
    <property type="project" value="UniProtKB-ARBA"/>
</dbReference>
<feature type="domain" description="PCI" evidence="4">
    <location>
        <begin position="344"/>
        <end position="515"/>
    </location>
</feature>
<dbReference type="GO" id="GO:0005737">
    <property type="term" value="C:cytoplasm"/>
    <property type="evidence" value="ECO:0007669"/>
    <property type="project" value="TreeGrafter"/>
</dbReference>
<dbReference type="InterPro" id="IPR036388">
    <property type="entry name" value="WH-like_DNA-bd_sf"/>
</dbReference>
<dbReference type="FunFam" id="1.10.10.10:FF:000070">
    <property type="entry name" value="26S proteasome non-ATPase regulatory subunit 12"/>
    <property type="match status" value="1"/>
</dbReference>
<accession>A0AAF0JEH0</accession>
<protein>
    <submittedName>
        <fullName evidence="5">Proteasome regulatory particle subunit</fullName>
    </submittedName>
</protein>
<evidence type="ECO:0000256" key="2">
    <source>
        <dbReference type="ARBA" id="ARBA00022942"/>
    </source>
</evidence>
<keyword evidence="2 5" id="KW-0647">Proteasome</keyword>
<dbReference type="AlphaFoldDB" id="A0AAF0JEH0"/>
<dbReference type="PANTHER" id="PTHR10855:SF1">
    <property type="entry name" value="26S PROTEASOME NON-ATPASE REGULATORY SUBUNIT 12"/>
    <property type="match status" value="1"/>
</dbReference>
<feature type="compositionally biased region" description="Basic and acidic residues" evidence="3">
    <location>
        <begin position="154"/>
        <end position="163"/>
    </location>
</feature>
<dbReference type="InterPro" id="IPR040896">
    <property type="entry name" value="RPN5_C"/>
</dbReference>
<evidence type="ECO:0000256" key="1">
    <source>
        <dbReference type="ARBA" id="ARBA00006397"/>
    </source>
</evidence>
<dbReference type="GO" id="GO:0008541">
    <property type="term" value="C:proteasome regulatory particle, lid subcomplex"/>
    <property type="evidence" value="ECO:0007669"/>
    <property type="project" value="TreeGrafter"/>
</dbReference>
<dbReference type="InterPro" id="IPR000717">
    <property type="entry name" value="PCI_dom"/>
</dbReference>
<evidence type="ECO:0000256" key="3">
    <source>
        <dbReference type="SAM" id="MobiDB-lite"/>
    </source>
</evidence>
<name>A0AAF0JEH0_9BASI</name>
<evidence type="ECO:0000313" key="6">
    <source>
        <dbReference type="Proteomes" id="UP001214628"/>
    </source>
</evidence>
<dbReference type="SMART" id="SM00088">
    <property type="entry name" value="PINT"/>
    <property type="match status" value="1"/>
</dbReference>
<evidence type="ECO:0000313" key="5">
    <source>
        <dbReference type="EMBL" id="WFD44007.1"/>
    </source>
</evidence>
<dbReference type="InterPro" id="IPR040134">
    <property type="entry name" value="PSMD12/CSN4"/>
</dbReference>
<sequence>MSEKQQADYTAEVDTLIPQLQHTIQTKSLDDALELIAPLEKRARSVSMLVRTNAQGADLLSTSRLLLLSLLMIRTTPGVEKTNVQLLCDTISTYSKKHGQLKQAITRMVQLAMLFLKSPESKDDKTPDSIYALVHKDLYDDSTSKPSGDEAMDTDEKSPDSKPDSNTSDQQQHSDKHAPETKSPSKESPDEDQEKTGKEDGRITLLMQHARAIGDRGMSDAQRLQLIETLREVTEGKVFVEVERARVSRMMSDLLYAQGDVNRAADILQDLAVETFGSLDRREKVDFILEQMRLNMERQEFHRVNMFSRKINTKFFEDEAQQDLKLRYYQLMIRAGMHDKKHLDVSKYYREILNTPSIRSDTQEFTDALRNMILFLILAPYDNEQSDLMARTESMERLDLVPEHKSLLKCFTTPELMRWPGIQALYGDVLHSSPVFHGDEQAEARWNQLHARVVEHNIQVIARYYTKIRINRLAELLDLSVSEAETALAELVVKRAIHARIDRPAKLVNFEARQSDVEVLNAWSSDMGKLLRTVEKVSHLIEKEWAIQRAGLVVRANE</sequence>
<dbReference type="Proteomes" id="UP001214628">
    <property type="component" value="Chromosome 3"/>
</dbReference>
<dbReference type="Pfam" id="PF01399">
    <property type="entry name" value="PCI"/>
    <property type="match status" value="1"/>
</dbReference>
<proteinExistence type="inferred from homology"/>